<dbReference type="InterPro" id="IPR050246">
    <property type="entry name" value="Class_II_FBP_aldolase"/>
</dbReference>
<dbReference type="NCBIfam" id="TIGR00167">
    <property type="entry name" value="cbbA"/>
    <property type="match status" value="1"/>
</dbReference>
<dbReference type="Gene3D" id="3.20.20.70">
    <property type="entry name" value="Aldolase class I"/>
    <property type="match status" value="1"/>
</dbReference>
<comment type="caution">
    <text evidence="2">The sequence shown here is derived from an EMBL/GenBank/DDBJ whole genome shotgun (WGS) entry which is preliminary data.</text>
</comment>
<evidence type="ECO:0000256" key="1">
    <source>
        <dbReference type="ARBA" id="ARBA00001947"/>
    </source>
</evidence>
<dbReference type="Pfam" id="PF01116">
    <property type="entry name" value="F_bP_aldolase"/>
    <property type="match status" value="1"/>
</dbReference>
<dbReference type="CDD" id="cd00947">
    <property type="entry name" value="TBP_aldolase_IIB"/>
    <property type="match status" value="1"/>
</dbReference>
<sequence>MPLVKVKDLLQHATEHHYGVPAINSVNPETVRFAIEAAERERLPIIVQYFPGFADYMPVNVMAFAACQYARKASVPVAVHLDHSKGYDIAVGGIRDGFPSVMVDGSSLPYEENVSLTRDVVNIGKVFDVDVEAELGHVGEGSSVDDITNSDHYTDPAQAAEFVERTGCGSLAVAVGNAHGPYCTEPNLDFDRIKELRAAVSIPLVMHGCSGIPDDQMQEAVNLGMSKFNIATEYFRAIYHSTQRHMEAGDVYDGDGISQGSCMREDAHDFVAKKLQLLNPNHYSL</sequence>
<evidence type="ECO:0000313" key="2">
    <source>
        <dbReference type="EMBL" id="SEH43652.1"/>
    </source>
</evidence>
<reference evidence="2 3" key="1">
    <citation type="submission" date="2016-10" db="EMBL/GenBank/DDBJ databases">
        <authorList>
            <person name="Varghese N."/>
            <person name="Submissions S."/>
        </authorList>
    </citation>
    <scope>NUCLEOTIDE SEQUENCE [LARGE SCALE GENOMIC DNA]</scope>
    <source>
        <strain evidence="2 3">WCP15</strain>
    </source>
</reference>
<dbReference type="RefSeq" id="WP_078687045.1">
    <property type="nucleotide sequence ID" value="NZ_FNWT01000002.1"/>
</dbReference>
<keyword evidence="3" id="KW-1185">Reference proteome</keyword>
<accession>A0A1H6I593</accession>
<evidence type="ECO:0000313" key="3">
    <source>
        <dbReference type="Proteomes" id="UP000199135"/>
    </source>
</evidence>
<dbReference type="EMBL" id="FNWT01000002">
    <property type="protein sequence ID" value="SEH43652.1"/>
    <property type="molecule type" value="Genomic_DNA"/>
</dbReference>
<dbReference type="InterPro" id="IPR013785">
    <property type="entry name" value="Aldolase_TIM"/>
</dbReference>
<dbReference type="InterPro" id="IPR000771">
    <property type="entry name" value="FBA_II"/>
</dbReference>
<dbReference type="PIRSF" id="PIRSF001359">
    <property type="entry name" value="F_bP_aldolase_II"/>
    <property type="match status" value="1"/>
</dbReference>
<protein>
    <submittedName>
        <fullName evidence="2">Fructose-bisphosphate aldolase</fullName>
    </submittedName>
</protein>
<dbReference type="PANTHER" id="PTHR30304">
    <property type="entry name" value="D-TAGATOSE-1,6-BISPHOSPHATE ALDOLASE"/>
    <property type="match status" value="1"/>
</dbReference>
<dbReference type="Proteomes" id="UP000199135">
    <property type="component" value="Unassembled WGS sequence"/>
</dbReference>
<dbReference type="SUPFAM" id="SSF51569">
    <property type="entry name" value="Aldolase"/>
    <property type="match status" value="1"/>
</dbReference>
<comment type="cofactor">
    <cofactor evidence="1">
        <name>Zn(2+)</name>
        <dbReference type="ChEBI" id="CHEBI:29105"/>
    </cofactor>
</comment>
<name>A0A1H6I593_9ACTN</name>
<dbReference type="PANTHER" id="PTHR30304:SF0">
    <property type="entry name" value="D-TAGATOSE-1,6-BISPHOSPHATE ALDOLASE SUBUNIT GATY-RELATED"/>
    <property type="match status" value="1"/>
</dbReference>
<proteinExistence type="predicted"/>
<organism evidence="2 3">
    <name type="scientific">Parafannyhessea umbonata</name>
    <dbReference type="NCBI Taxonomy" id="604330"/>
    <lineage>
        <taxon>Bacteria</taxon>
        <taxon>Bacillati</taxon>
        <taxon>Actinomycetota</taxon>
        <taxon>Coriobacteriia</taxon>
        <taxon>Coriobacteriales</taxon>
        <taxon>Atopobiaceae</taxon>
        <taxon>Parafannyhessea</taxon>
    </lineage>
</organism>
<gene>
    <name evidence="2" type="ORF">SAMN05216447_102164</name>
</gene>